<gene>
    <name evidence="1" type="ORF">EZS27_019912</name>
</gene>
<dbReference type="NCBIfam" id="TIGR03780">
    <property type="entry name" value="Bac_Flav_CT_N"/>
    <property type="match status" value="1"/>
</dbReference>
<name>A0A5J4RBW2_9ZZZZ</name>
<dbReference type="AlphaFoldDB" id="A0A5J4RBW2"/>
<sequence>MKKYLLAVAWLIGTVSIHAQTENVSKMDAEMLQKELQQVLKPTFGDYYEGLTKKITFDRMIPPYGLEVTFDKTVHIIFPSSILYVDLGSNNIIAGKAGNSENVLRVKASVRDFETETNMAVITGEGSYYTFNVKYAAEPEKLNIEMRDFMHDGIATNRPNNSLDIYLRELGSESPRIVYLVNRSIYQNDKRHIKHIGSKRFGIQYLLKGIYSHGGLLYLHTQIKNSTNVAFDIDFVRMKIVDKKLAKRTAIQETVIYPLRAYNFITSVGGNQSERTVFAIDKITIPNDKILVMEIFEKNGGRNQSFVIENADLILSREINELKVK</sequence>
<comment type="caution">
    <text evidence="1">The sequence shown here is derived from an EMBL/GenBank/DDBJ whole genome shotgun (WGS) entry which is preliminary data.</text>
</comment>
<protein>
    <recommendedName>
        <fullName evidence="2">Conjugative transposon protein TraN</fullName>
    </recommendedName>
</protein>
<evidence type="ECO:0000313" key="1">
    <source>
        <dbReference type="EMBL" id="KAA6331486.1"/>
    </source>
</evidence>
<reference evidence="1" key="1">
    <citation type="submission" date="2019-03" db="EMBL/GenBank/DDBJ databases">
        <title>Single cell metagenomics reveals metabolic interactions within the superorganism composed of flagellate Streblomastix strix and complex community of Bacteroidetes bacteria on its surface.</title>
        <authorList>
            <person name="Treitli S.C."/>
            <person name="Kolisko M."/>
            <person name="Husnik F."/>
            <person name="Keeling P."/>
            <person name="Hampl V."/>
        </authorList>
    </citation>
    <scope>NUCLEOTIDE SEQUENCE</scope>
    <source>
        <strain evidence="1">STM</strain>
    </source>
</reference>
<accession>A0A5J4RBW2</accession>
<evidence type="ECO:0008006" key="2">
    <source>
        <dbReference type="Google" id="ProtNLM"/>
    </source>
</evidence>
<dbReference type="InterPro" id="IPR022298">
    <property type="entry name" value="Conjug_transposon_TraN"/>
</dbReference>
<dbReference type="EMBL" id="SNRY01001366">
    <property type="protein sequence ID" value="KAA6331486.1"/>
    <property type="molecule type" value="Genomic_DNA"/>
</dbReference>
<organism evidence="1">
    <name type="scientific">termite gut metagenome</name>
    <dbReference type="NCBI Taxonomy" id="433724"/>
    <lineage>
        <taxon>unclassified sequences</taxon>
        <taxon>metagenomes</taxon>
        <taxon>organismal metagenomes</taxon>
    </lineage>
</organism>
<dbReference type="Pfam" id="PF13595">
    <property type="entry name" value="DUF4138"/>
    <property type="match status" value="1"/>
</dbReference>
<proteinExistence type="predicted"/>